<accession>A0A182S892</accession>
<evidence type="ECO:0000256" key="2">
    <source>
        <dbReference type="SAM" id="MobiDB-lite"/>
    </source>
</evidence>
<organism evidence="3 4">
    <name type="scientific">Anopheles maculatus</name>
    <dbReference type="NCBI Taxonomy" id="74869"/>
    <lineage>
        <taxon>Eukaryota</taxon>
        <taxon>Metazoa</taxon>
        <taxon>Ecdysozoa</taxon>
        <taxon>Arthropoda</taxon>
        <taxon>Hexapoda</taxon>
        <taxon>Insecta</taxon>
        <taxon>Pterygota</taxon>
        <taxon>Neoptera</taxon>
        <taxon>Endopterygota</taxon>
        <taxon>Diptera</taxon>
        <taxon>Nematocera</taxon>
        <taxon>Culicoidea</taxon>
        <taxon>Culicidae</taxon>
        <taxon>Anophelinae</taxon>
        <taxon>Anopheles</taxon>
        <taxon>Anopheles maculatus group</taxon>
    </lineage>
</organism>
<dbReference type="VEuPathDB" id="VectorBase:AMAM001670"/>
<keyword evidence="1" id="KW-0175">Coiled coil</keyword>
<evidence type="ECO:0000256" key="1">
    <source>
        <dbReference type="SAM" id="Coils"/>
    </source>
</evidence>
<feature type="region of interest" description="Disordered" evidence="2">
    <location>
        <begin position="96"/>
        <end position="119"/>
    </location>
</feature>
<dbReference type="EnsemblMetazoa" id="AMAM001670-RA">
    <property type="protein sequence ID" value="AMAM001670-PA"/>
    <property type="gene ID" value="AMAM001670"/>
</dbReference>
<evidence type="ECO:0000313" key="4">
    <source>
        <dbReference type="Proteomes" id="UP000075901"/>
    </source>
</evidence>
<dbReference type="AlphaFoldDB" id="A0A182S892"/>
<evidence type="ECO:0000313" key="3">
    <source>
        <dbReference type="EnsemblMetazoa" id="AMAM001670-PA"/>
    </source>
</evidence>
<sequence length="600" mass="67029">MGSDSDSDRSEIDPKAIEIFEAAKKRRMDRRALSPRVVMLPLEISPGTLAAYKGTPPSTSAETAEEQSSGLSAPADQMVVVLSSPEPSLMMEEEVPEGSAARKRTAPITPPIPSPRRVSPDITAAAVRPGALNVELERANRLLEKLTAQVDQLTEMLKASEQEKQALRRELELYRTGTRTVLELHSSAVGAGLGNQAASKPGPSKRTAKRSELRARAEARKAQTYGPAHQRLLELQDVMRAEAVEELRQQQRFGGQTGWPQGQHLQLAEGEQQQRVSYRDALTTGWQVVGERRKSVAPKPPQPKQQRPQPPRATQRTAQPAQKASRRRPDAILVIPAEGRLLELQDAMRAEAVEEMRQQQRFGDQAGRPQGQHLQFAEREQQQRVSYRYALTTGWQVVGERRKSVAPKPPQPKQQRPQPPRAPQLTAQPAQKASRRRPDAILVIPAEGVSFADMYRPIRTAPALEEAQKFIRIGKRTPKGNLRMELTREVDSKALCEKIQLVLGHLGTAKVLIEMAEVIVRNVDYLTQEETLREVLREALAKEPTVASIRMWELSDATKRARIRLARAEAEAIMDRTNPLLIDHFACRMKRVPKMAASQR</sequence>
<keyword evidence="4" id="KW-1185">Reference proteome</keyword>
<feature type="compositionally biased region" description="Pro residues" evidence="2">
    <location>
        <begin position="298"/>
        <end position="311"/>
    </location>
</feature>
<feature type="compositionally biased region" description="Pro residues" evidence="2">
    <location>
        <begin position="407"/>
        <end position="422"/>
    </location>
</feature>
<feature type="region of interest" description="Disordered" evidence="2">
    <location>
        <begin position="47"/>
        <end position="72"/>
    </location>
</feature>
<name>A0A182S892_9DIPT</name>
<feature type="compositionally biased region" description="Low complexity" evidence="2">
    <location>
        <begin position="58"/>
        <end position="69"/>
    </location>
</feature>
<feature type="region of interest" description="Disordered" evidence="2">
    <location>
        <begin position="192"/>
        <end position="211"/>
    </location>
</feature>
<dbReference type="Proteomes" id="UP000075901">
    <property type="component" value="Unassembled WGS sequence"/>
</dbReference>
<feature type="compositionally biased region" description="Polar residues" evidence="2">
    <location>
        <begin position="252"/>
        <end position="264"/>
    </location>
</feature>
<reference evidence="3" key="2">
    <citation type="submission" date="2020-05" db="UniProtKB">
        <authorList>
            <consortium name="EnsemblMetazoa"/>
        </authorList>
    </citation>
    <scope>IDENTIFICATION</scope>
    <source>
        <strain evidence="3">maculatus3</strain>
    </source>
</reference>
<feature type="region of interest" description="Disordered" evidence="2">
    <location>
        <begin position="290"/>
        <end position="332"/>
    </location>
</feature>
<feature type="region of interest" description="Disordered" evidence="2">
    <location>
        <begin position="355"/>
        <end position="374"/>
    </location>
</feature>
<protein>
    <submittedName>
        <fullName evidence="3">Uncharacterized protein</fullName>
    </submittedName>
</protein>
<feature type="coiled-coil region" evidence="1">
    <location>
        <begin position="136"/>
        <end position="177"/>
    </location>
</feature>
<feature type="region of interest" description="Disordered" evidence="2">
    <location>
        <begin position="252"/>
        <end position="272"/>
    </location>
</feature>
<reference evidence="4" key="1">
    <citation type="submission" date="2013-09" db="EMBL/GenBank/DDBJ databases">
        <title>The Genome Sequence of Anopheles maculatus species B.</title>
        <authorList>
            <consortium name="The Broad Institute Genomics Platform"/>
            <person name="Neafsey D.E."/>
            <person name="Besansky N."/>
            <person name="Howell P."/>
            <person name="Walton C."/>
            <person name="Young S.K."/>
            <person name="Zeng Q."/>
            <person name="Gargeya S."/>
            <person name="Fitzgerald M."/>
            <person name="Haas B."/>
            <person name="Abouelleil A."/>
            <person name="Allen A.W."/>
            <person name="Alvarado L."/>
            <person name="Arachchi H.M."/>
            <person name="Berlin A.M."/>
            <person name="Chapman S.B."/>
            <person name="Gainer-Dewar J."/>
            <person name="Goldberg J."/>
            <person name="Griggs A."/>
            <person name="Gujja S."/>
            <person name="Hansen M."/>
            <person name="Howarth C."/>
            <person name="Imamovic A."/>
            <person name="Ireland A."/>
            <person name="Larimer J."/>
            <person name="McCowan C."/>
            <person name="Murphy C."/>
            <person name="Pearson M."/>
            <person name="Poon T.W."/>
            <person name="Priest M."/>
            <person name="Roberts A."/>
            <person name="Saif S."/>
            <person name="Shea T."/>
            <person name="Sisk P."/>
            <person name="Sykes S."/>
            <person name="Wortman J."/>
            <person name="Nusbaum C."/>
            <person name="Birren B."/>
        </authorList>
    </citation>
    <scope>NUCLEOTIDE SEQUENCE [LARGE SCALE GENOMIC DNA]</scope>
    <source>
        <strain evidence="4">maculatus3</strain>
    </source>
</reference>
<proteinExistence type="predicted"/>
<feature type="region of interest" description="Disordered" evidence="2">
    <location>
        <begin position="400"/>
        <end position="437"/>
    </location>
</feature>
<feature type="compositionally biased region" description="Low complexity" evidence="2">
    <location>
        <begin position="312"/>
        <end position="323"/>
    </location>
</feature>